<dbReference type="SUPFAM" id="SSF46767">
    <property type="entry name" value="Methylated DNA-protein cysteine methyltransferase, C-terminal domain"/>
    <property type="match status" value="1"/>
</dbReference>
<evidence type="ECO:0000256" key="3">
    <source>
        <dbReference type="ARBA" id="ARBA00003317"/>
    </source>
</evidence>
<dbReference type="PANTHER" id="PTHR46460">
    <property type="entry name" value="METHYLATED-DNA--PROTEIN-CYSTEINE METHYLTRANSFERASE"/>
    <property type="match status" value="1"/>
</dbReference>
<reference evidence="21" key="2">
    <citation type="submission" date="2025-09" db="UniProtKB">
        <authorList>
            <consortium name="Ensembl"/>
        </authorList>
    </citation>
    <scope>IDENTIFICATION</scope>
</reference>
<evidence type="ECO:0000256" key="17">
    <source>
        <dbReference type="ARBA" id="ARBA00030795"/>
    </source>
</evidence>
<dbReference type="Proteomes" id="UP000694569">
    <property type="component" value="Unplaced"/>
</dbReference>
<evidence type="ECO:0000256" key="11">
    <source>
        <dbReference type="ARBA" id="ARBA00022723"/>
    </source>
</evidence>
<keyword evidence="12" id="KW-0227">DNA damage</keyword>
<dbReference type="OrthoDB" id="1907495at2759"/>
<evidence type="ECO:0000256" key="9">
    <source>
        <dbReference type="ARBA" id="ARBA00022603"/>
    </source>
</evidence>
<dbReference type="Gene3D" id="1.10.10.10">
    <property type="entry name" value="Winged helix-like DNA-binding domain superfamily/Winged helix DNA-binding domain"/>
    <property type="match status" value="1"/>
</dbReference>
<dbReference type="InterPro" id="IPR036631">
    <property type="entry name" value="MGMT_N_sf"/>
</dbReference>
<keyword evidence="8" id="KW-0597">Phosphoprotein</keyword>
<dbReference type="GO" id="GO:0032259">
    <property type="term" value="P:methylation"/>
    <property type="evidence" value="ECO:0007669"/>
    <property type="project" value="UniProtKB-KW"/>
</dbReference>
<evidence type="ECO:0000256" key="1">
    <source>
        <dbReference type="ARBA" id="ARBA00001286"/>
    </source>
</evidence>
<dbReference type="InterPro" id="IPR001497">
    <property type="entry name" value="MethylDNA_cys_MeTrfase_AS"/>
</dbReference>
<comment type="subcellular location">
    <subcellularLocation>
        <location evidence="4">Nucleus</location>
    </subcellularLocation>
</comment>
<dbReference type="PANTHER" id="PTHR46460:SF1">
    <property type="entry name" value="METHYLATED-DNA--PROTEIN-CYSTEINE METHYLTRANSFERASE"/>
    <property type="match status" value="1"/>
</dbReference>
<gene>
    <name evidence="21" type="primary">MGMT</name>
</gene>
<dbReference type="Pfam" id="PF01035">
    <property type="entry name" value="DNA_binding_1"/>
    <property type="match status" value="1"/>
</dbReference>
<dbReference type="GO" id="GO:0046872">
    <property type="term" value="F:metal ion binding"/>
    <property type="evidence" value="ECO:0007669"/>
    <property type="project" value="UniProtKB-KW"/>
</dbReference>
<evidence type="ECO:0000256" key="8">
    <source>
        <dbReference type="ARBA" id="ARBA00022553"/>
    </source>
</evidence>
<keyword evidence="11" id="KW-0479">Metal-binding</keyword>
<dbReference type="FunFam" id="1.10.10.10:FF:000214">
    <property type="entry name" value="Methylated-DNA--protein-cysteine methyltransferase"/>
    <property type="match status" value="1"/>
</dbReference>
<evidence type="ECO:0000256" key="10">
    <source>
        <dbReference type="ARBA" id="ARBA00022679"/>
    </source>
</evidence>
<keyword evidence="22" id="KW-1185">Reference proteome</keyword>
<dbReference type="NCBIfam" id="TIGR00589">
    <property type="entry name" value="ogt"/>
    <property type="match status" value="1"/>
</dbReference>
<dbReference type="GO" id="GO:0003677">
    <property type="term" value="F:DNA binding"/>
    <property type="evidence" value="ECO:0007669"/>
    <property type="project" value="UniProtKB-KW"/>
</dbReference>
<organism evidence="21 22">
    <name type="scientific">Leptobrachium leishanense</name>
    <name type="common">Leishan spiny toad</name>
    <dbReference type="NCBI Taxonomy" id="445787"/>
    <lineage>
        <taxon>Eukaryota</taxon>
        <taxon>Metazoa</taxon>
        <taxon>Chordata</taxon>
        <taxon>Craniata</taxon>
        <taxon>Vertebrata</taxon>
        <taxon>Euteleostomi</taxon>
        <taxon>Amphibia</taxon>
        <taxon>Batrachia</taxon>
        <taxon>Anura</taxon>
        <taxon>Pelobatoidea</taxon>
        <taxon>Megophryidae</taxon>
        <taxon>Leptobrachium</taxon>
    </lineage>
</organism>
<reference evidence="21" key="1">
    <citation type="submission" date="2025-08" db="UniProtKB">
        <authorList>
            <consortium name="Ensembl"/>
        </authorList>
    </citation>
    <scope>IDENTIFICATION</scope>
</reference>
<keyword evidence="16" id="KW-0539">Nucleus</keyword>
<keyword evidence="13" id="KW-0862">Zinc</keyword>
<keyword evidence="14" id="KW-0238">DNA-binding</keyword>
<evidence type="ECO:0000256" key="6">
    <source>
        <dbReference type="ARBA" id="ARBA00011918"/>
    </source>
</evidence>
<evidence type="ECO:0000256" key="5">
    <source>
        <dbReference type="ARBA" id="ARBA00008711"/>
    </source>
</evidence>
<dbReference type="GO" id="GO:0003908">
    <property type="term" value="F:methylated-DNA-[protein]-cysteine S-methyltransferase activity"/>
    <property type="evidence" value="ECO:0007669"/>
    <property type="project" value="UniProtKB-EC"/>
</dbReference>
<keyword evidence="15" id="KW-0234">DNA repair</keyword>
<dbReference type="PROSITE" id="PS00374">
    <property type="entry name" value="MGMT"/>
    <property type="match status" value="1"/>
</dbReference>
<dbReference type="GO" id="GO:0006281">
    <property type="term" value="P:DNA repair"/>
    <property type="evidence" value="ECO:0007669"/>
    <property type="project" value="UniProtKB-KW"/>
</dbReference>
<evidence type="ECO:0000313" key="21">
    <source>
        <dbReference type="Ensembl" id="ENSLLEP00000038317.1"/>
    </source>
</evidence>
<dbReference type="Gene3D" id="3.30.160.70">
    <property type="entry name" value="Methylated DNA-protein cysteine methyltransferase domain"/>
    <property type="match status" value="1"/>
</dbReference>
<sequence length="174" mass="19613">NRSQREQTCCCCCCNLSVINLAFLDDFFLSPRCQGVPVSFEVCDSSQEMVLPMKQCANWLQTYFCEPWFIEKVPTPSFHHPVLEKDSFTKTVLYSLMKNVKMGDTVSYKRLAEIAGNDKAARAVGGAMRSNPVPLIIPCHRVICSDGKTGNYSSGKANHLKEWLLAHEKLLKEM</sequence>
<accession>A0A8C5WHF3</accession>
<dbReference type="AlphaFoldDB" id="A0A8C5WHF3"/>
<keyword evidence="10" id="KW-0808">Transferase</keyword>
<dbReference type="InterPro" id="IPR036217">
    <property type="entry name" value="MethylDNA_cys_MeTrfase_DNAb"/>
</dbReference>
<evidence type="ECO:0000256" key="4">
    <source>
        <dbReference type="ARBA" id="ARBA00004123"/>
    </source>
</evidence>
<comment type="function">
    <text evidence="3">Involved in the cellular defense against the biological effects of O6-methylguanine (O6-MeG) and O4-methylthymine (O4-MeT) in DNA. Repairs the methylated nucleobase in DNA by stoichiometrically transferring the methyl group to a cysteine residue in the enzyme. This is a suicide reaction: the enzyme is irreversibly inactivated.</text>
</comment>
<evidence type="ECO:0000256" key="13">
    <source>
        <dbReference type="ARBA" id="ARBA00022833"/>
    </source>
</evidence>
<comment type="similarity">
    <text evidence="5">Belongs to the MGMT family.</text>
</comment>
<feature type="domain" description="Methylated-DNA-[protein]-cysteine S-methyltransferase DNA binding" evidence="20">
    <location>
        <begin position="93"/>
        <end position="169"/>
    </location>
</feature>
<dbReference type="CDD" id="cd06445">
    <property type="entry name" value="ATase"/>
    <property type="match status" value="1"/>
</dbReference>
<dbReference type="EC" id="2.1.1.63" evidence="6"/>
<evidence type="ECO:0000256" key="12">
    <source>
        <dbReference type="ARBA" id="ARBA00022763"/>
    </source>
</evidence>
<evidence type="ECO:0000256" key="14">
    <source>
        <dbReference type="ARBA" id="ARBA00023125"/>
    </source>
</evidence>
<comment type="cofactor">
    <cofactor evidence="2">
        <name>Zn(2+)</name>
        <dbReference type="ChEBI" id="CHEBI:29105"/>
    </cofactor>
</comment>
<evidence type="ECO:0000256" key="2">
    <source>
        <dbReference type="ARBA" id="ARBA00001947"/>
    </source>
</evidence>
<dbReference type="GO" id="GO:0005654">
    <property type="term" value="C:nucleoplasm"/>
    <property type="evidence" value="ECO:0007669"/>
    <property type="project" value="TreeGrafter"/>
</dbReference>
<evidence type="ECO:0000256" key="19">
    <source>
        <dbReference type="ARBA" id="ARBA00049348"/>
    </source>
</evidence>
<comment type="catalytic activity">
    <reaction evidence="1">
        <text>a 4-O-methyl-thymidine in DNA + L-cysteinyl-[protein] = a thymidine in DNA + S-methyl-L-cysteinyl-[protein]</text>
        <dbReference type="Rhea" id="RHEA:53428"/>
        <dbReference type="Rhea" id="RHEA-COMP:10131"/>
        <dbReference type="Rhea" id="RHEA-COMP:10132"/>
        <dbReference type="Rhea" id="RHEA-COMP:13555"/>
        <dbReference type="Rhea" id="RHEA-COMP:13556"/>
        <dbReference type="ChEBI" id="CHEBI:29950"/>
        <dbReference type="ChEBI" id="CHEBI:82612"/>
        <dbReference type="ChEBI" id="CHEBI:137386"/>
        <dbReference type="ChEBI" id="CHEBI:137387"/>
        <dbReference type="EC" id="2.1.1.63"/>
    </reaction>
</comment>
<comment type="catalytic activity">
    <reaction evidence="19">
        <text>a 6-O-methyl-2'-deoxyguanosine in DNA + L-cysteinyl-[protein] = S-methyl-L-cysteinyl-[protein] + a 2'-deoxyguanosine in DNA</text>
        <dbReference type="Rhea" id="RHEA:24000"/>
        <dbReference type="Rhea" id="RHEA-COMP:10131"/>
        <dbReference type="Rhea" id="RHEA-COMP:10132"/>
        <dbReference type="Rhea" id="RHEA-COMP:11367"/>
        <dbReference type="Rhea" id="RHEA-COMP:11368"/>
        <dbReference type="ChEBI" id="CHEBI:29950"/>
        <dbReference type="ChEBI" id="CHEBI:82612"/>
        <dbReference type="ChEBI" id="CHEBI:85445"/>
        <dbReference type="ChEBI" id="CHEBI:85448"/>
        <dbReference type="EC" id="2.1.1.63"/>
    </reaction>
</comment>
<evidence type="ECO:0000256" key="15">
    <source>
        <dbReference type="ARBA" id="ARBA00023204"/>
    </source>
</evidence>
<proteinExistence type="inferred from homology"/>
<evidence type="ECO:0000256" key="7">
    <source>
        <dbReference type="ARBA" id="ARBA00015377"/>
    </source>
</evidence>
<name>A0A8C5WHF3_9ANUR</name>
<protein>
    <recommendedName>
        <fullName evidence="7">Methylated-DNA--protein-cysteine methyltransferase</fullName>
        <ecNumber evidence="6">2.1.1.63</ecNumber>
    </recommendedName>
    <alternativeName>
        <fullName evidence="17">6-O-methylguanine-DNA methyltransferase</fullName>
    </alternativeName>
    <alternativeName>
        <fullName evidence="18">O-6-methylguanine-DNA-alkyltransferase</fullName>
    </alternativeName>
</protein>
<dbReference type="InterPro" id="IPR014048">
    <property type="entry name" value="MethylDNA_cys_MeTrfase_DNA-bd"/>
</dbReference>
<evidence type="ECO:0000256" key="18">
    <source>
        <dbReference type="ARBA" id="ARBA00031621"/>
    </source>
</evidence>
<evidence type="ECO:0000259" key="20">
    <source>
        <dbReference type="Pfam" id="PF01035"/>
    </source>
</evidence>
<dbReference type="InterPro" id="IPR036388">
    <property type="entry name" value="WH-like_DNA-bd_sf"/>
</dbReference>
<dbReference type="FunFam" id="3.30.160.70:FF:000001">
    <property type="entry name" value="Methylated-DNA--protein-cysteine methyltransferase"/>
    <property type="match status" value="1"/>
</dbReference>
<keyword evidence="9" id="KW-0489">Methyltransferase</keyword>
<dbReference type="Ensembl" id="ENSLLET00000039826.1">
    <property type="protein sequence ID" value="ENSLLEP00000038317.1"/>
    <property type="gene ID" value="ENSLLEG00000024235.1"/>
</dbReference>
<evidence type="ECO:0000256" key="16">
    <source>
        <dbReference type="ARBA" id="ARBA00023242"/>
    </source>
</evidence>
<evidence type="ECO:0000313" key="22">
    <source>
        <dbReference type="Proteomes" id="UP000694569"/>
    </source>
</evidence>
<dbReference type="GeneTree" id="ENSGT00390000015799"/>
<dbReference type="SUPFAM" id="SSF53155">
    <property type="entry name" value="Methylated DNA-protein cysteine methyltransferase domain"/>
    <property type="match status" value="1"/>
</dbReference>